<protein>
    <submittedName>
        <fullName evidence="1">Uncharacterized protein</fullName>
    </submittedName>
</protein>
<sequence length="407" mass="44863">MSTIEYSPPVLERTALSMRWSGIVTLHNENYVQGAHNDEHRCFAAESKNPNAGIDRSHFTVTVDDTLPLEDGAVVELSGYVTALNNGEEAVVHVYGALRQLSTIAVELSNFQVDVLNVTSRGIITEPRISKGNWSSLVVQHTVWITAWRAWRDYTAIYVDVGDVVIPKAVDLLAGVMVDLEGTLLEFSETGNMWAIHGHKCFRSDVIVRRDAVKGVPLVITSNDEATSLKSNCAYNVEGQVVARNGTSIIFTEANSTSIVDEAEIPVNSLLDTVLAQGLGRIVEWFVQDPDQGGYGQEVIKVLHRWLDSEHSRLIDFYAYYRLNPRITATLTGDALSVGNVICLRGNVVGHDSLSNAWGIEVRPLKTPSTCSGLIVSQLQTTEVQMAQRIAVCRRSRCKERNNPIAM</sequence>
<gene>
    <name evidence="1" type="ORF">MELLADRAFT_102833</name>
</gene>
<dbReference type="GeneID" id="18921788"/>
<dbReference type="AlphaFoldDB" id="F4R9J2"/>
<organism evidence="2">
    <name type="scientific">Melampsora larici-populina (strain 98AG31 / pathotype 3-4-7)</name>
    <name type="common">Poplar leaf rust fungus</name>
    <dbReference type="NCBI Taxonomy" id="747676"/>
    <lineage>
        <taxon>Eukaryota</taxon>
        <taxon>Fungi</taxon>
        <taxon>Dikarya</taxon>
        <taxon>Basidiomycota</taxon>
        <taxon>Pucciniomycotina</taxon>
        <taxon>Pucciniomycetes</taxon>
        <taxon>Pucciniales</taxon>
        <taxon>Melampsoraceae</taxon>
        <taxon>Melampsora</taxon>
    </lineage>
</organism>
<evidence type="ECO:0000313" key="2">
    <source>
        <dbReference type="Proteomes" id="UP000001072"/>
    </source>
</evidence>
<name>F4R9J2_MELLP</name>
<proteinExistence type="predicted"/>
<dbReference type="Proteomes" id="UP000001072">
    <property type="component" value="Unassembled WGS sequence"/>
</dbReference>
<keyword evidence="2" id="KW-1185">Reference proteome</keyword>
<accession>F4R9J2</accession>
<dbReference type="HOGENOM" id="CLU_676300_0_0_1"/>
<dbReference type="InParanoid" id="F4R9J2"/>
<dbReference type="KEGG" id="mlr:MELLADRAFT_102833"/>
<dbReference type="EMBL" id="GL883093">
    <property type="protein sequence ID" value="EGG11139.1"/>
    <property type="molecule type" value="Genomic_DNA"/>
</dbReference>
<dbReference type="RefSeq" id="XP_007405741.1">
    <property type="nucleotide sequence ID" value="XM_007405679.1"/>
</dbReference>
<reference evidence="2" key="1">
    <citation type="journal article" date="2011" name="Proc. Natl. Acad. Sci. U.S.A.">
        <title>Obligate biotrophy features unraveled by the genomic analysis of rust fungi.</title>
        <authorList>
            <person name="Duplessis S."/>
            <person name="Cuomo C.A."/>
            <person name="Lin Y.-C."/>
            <person name="Aerts A."/>
            <person name="Tisserant E."/>
            <person name="Veneault-Fourrey C."/>
            <person name="Joly D.L."/>
            <person name="Hacquard S."/>
            <person name="Amselem J."/>
            <person name="Cantarel B.L."/>
            <person name="Chiu R."/>
            <person name="Coutinho P.M."/>
            <person name="Feau N."/>
            <person name="Field M."/>
            <person name="Frey P."/>
            <person name="Gelhaye E."/>
            <person name="Goldberg J."/>
            <person name="Grabherr M.G."/>
            <person name="Kodira C.D."/>
            <person name="Kohler A."/>
            <person name="Kuees U."/>
            <person name="Lindquist E.A."/>
            <person name="Lucas S.M."/>
            <person name="Mago R."/>
            <person name="Mauceli E."/>
            <person name="Morin E."/>
            <person name="Murat C."/>
            <person name="Pangilinan J.L."/>
            <person name="Park R."/>
            <person name="Pearson M."/>
            <person name="Quesneville H."/>
            <person name="Rouhier N."/>
            <person name="Sakthikumar S."/>
            <person name="Salamov A.A."/>
            <person name="Schmutz J."/>
            <person name="Selles B."/>
            <person name="Shapiro H."/>
            <person name="Tanguay P."/>
            <person name="Tuskan G.A."/>
            <person name="Henrissat B."/>
            <person name="Van de Peer Y."/>
            <person name="Rouze P."/>
            <person name="Ellis J.G."/>
            <person name="Dodds P.N."/>
            <person name="Schein J.E."/>
            <person name="Zhong S."/>
            <person name="Hamelin R.C."/>
            <person name="Grigoriev I.V."/>
            <person name="Szabo L.J."/>
            <person name="Martin F."/>
        </authorList>
    </citation>
    <scope>NUCLEOTIDE SEQUENCE [LARGE SCALE GENOMIC DNA]</scope>
    <source>
        <strain evidence="2">98AG31 / pathotype 3-4-7</strain>
    </source>
</reference>
<evidence type="ECO:0000313" key="1">
    <source>
        <dbReference type="EMBL" id="EGG11139.1"/>
    </source>
</evidence>
<dbReference type="VEuPathDB" id="FungiDB:MELLADRAFT_102833"/>